<organism evidence="1">
    <name type="scientific">Ooceraea biroi</name>
    <name type="common">Clonal raider ant</name>
    <name type="synonym">Cerapachys biroi</name>
    <dbReference type="NCBI Taxonomy" id="2015173"/>
    <lineage>
        <taxon>Eukaryota</taxon>
        <taxon>Metazoa</taxon>
        <taxon>Ecdysozoa</taxon>
        <taxon>Arthropoda</taxon>
        <taxon>Hexapoda</taxon>
        <taxon>Insecta</taxon>
        <taxon>Pterygota</taxon>
        <taxon>Neoptera</taxon>
        <taxon>Endopterygota</taxon>
        <taxon>Hymenoptera</taxon>
        <taxon>Apocrita</taxon>
        <taxon>Aculeata</taxon>
        <taxon>Formicoidea</taxon>
        <taxon>Formicidae</taxon>
        <taxon>Dorylinae</taxon>
        <taxon>Ooceraea</taxon>
    </lineage>
</organism>
<reference evidence="1" key="2">
    <citation type="submission" date="2018-07" db="EMBL/GenBank/DDBJ databases">
        <authorList>
            <person name="Mckenzie S.K."/>
            <person name="Kronauer D.J.C."/>
        </authorList>
    </citation>
    <scope>NUCLEOTIDE SEQUENCE</scope>
    <source>
        <strain evidence="1">Clonal line C1</strain>
    </source>
</reference>
<dbReference type="AlphaFoldDB" id="A0A3L8D565"/>
<protein>
    <recommendedName>
        <fullName evidence="2">Reverse transcriptase zinc-binding domain-containing protein</fullName>
    </recommendedName>
</protein>
<dbReference type="OrthoDB" id="7615806at2759"/>
<accession>A0A3L8D565</accession>
<gene>
    <name evidence="1" type="ORF">DMN91_012147</name>
</gene>
<proteinExistence type="predicted"/>
<dbReference type="EMBL" id="QOIP01000013">
    <property type="protein sequence ID" value="RLU15153.1"/>
    <property type="molecule type" value="Genomic_DNA"/>
</dbReference>
<name>A0A3L8D565_OOCBI</name>
<comment type="caution">
    <text evidence="1">The sequence shown here is derived from an EMBL/GenBank/DDBJ whole genome shotgun (WGS) entry which is preliminary data.</text>
</comment>
<evidence type="ECO:0000313" key="1">
    <source>
        <dbReference type="EMBL" id="RLU15153.1"/>
    </source>
</evidence>
<evidence type="ECO:0008006" key="2">
    <source>
        <dbReference type="Google" id="ProtNLM"/>
    </source>
</evidence>
<sequence>MIIVDPGRRCRELLLPIFDVWLDRLFGRLNYFLTQFFTGHECFNAFLHRIGKVPGAECPYCGVPIETPTHAVFNCYVWSAYRGDLPPTSERDLAGDQALVRRMLQSEVEWARLSDTVSTIVMLRKDGRQFERLLLASQPSEVLTSD</sequence>
<dbReference type="Proteomes" id="UP000279307">
    <property type="component" value="Chromosome 13"/>
</dbReference>
<reference evidence="1" key="1">
    <citation type="journal article" date="2018" name="Genome Res.">
        <title>The genomic architecture and molecular evolution of ant odorant receptors.</title>
        <authorList>
            <person name="McKenzie S.K."/>
            <person name="Kronauer D.J.C."/>
        </authorList>
    </citation>
    <scope>NUCLEOTIDE SEQUENCE [LARGE SCALE GENOMIC DNA]</scope>
    <source>
        <strain evidence="1">Clonal line C1</strain>
    </source>
</reference>